<dbReference type="GO" id="GO:0005737">
    <property type="term" value="C:cytoplasm"/>
    <property type="evidence" value="ECO:0007669"/>
    <property type="project" value="UniProtKB-SubCell"/>
</dbReference>
<dbReference type="NCBIfam" id="NF010738">
    <property type="entry name" value="PRK14140.1"/>
    <property type="match status" value="1"/>
</dbReference>
<evidence type="ECO:0000256" key="8">
    <source>
        <dbReference type="ARBA" id="ARBA00072274"/>
    </source>
</evidence>
<comment type="subcellular location">
    <subcellularLocation>
        <location evidence="1 10">Cytoplasm</location>
    </subcellularLocation>
</comment>
<evidence type="ECO:0000256" key="5">
    <source>
        <dbReference type="ARBA" id="ARBA00023016"/>
    </source>
</evidence>
<sequence length="181" mass="21206">MSMKKQETKRKSRTRQLEDELQEKESQFKDCHERYLRALADLDNFKKRMMREKEEYMKYANETLIKALLSVLDNFERAIDASKISNEFQAFHKGVEMIYGQLKEILEAEGLRQFSSLGEPFDPEKHEAVVALESNDHPPNTVVDEMEKGYTLKERVIRPAKVAVSKNMEKEVDEDAESDRN</sequence>
<evidence type="ECO:0000256" key="3">
    <source>
        <dbReference type="ARBA" id="ARBA00011738"/>
    </source>
</evidence>
<dbReference type="PROSITE" id="PS01071">
    <property type="entry name" value="GRPE"/>
    <property type="match status" value="1"/>
</dbReference>
<dbReference type="GO" id="GO:0051082">
    <property type="term" value="F:unfolded protein binding"/>
    <property type="evidence" value="ECO:0007669"/>
    <property type="project" value="TreeGrafter"/>
</dbReference>
<dbReference type="Pfam" id="PF01025">
    <property type="entry name" value="GrpE"/>
    <property type="match status" value="1"/>
</dbReference>
<evidence type="ECO:0000256" key="12">
    <source>
        <dbReference type="RuleBase" id="RU004478"/>
    </source>
</evidence>
<organism evidence="14 15">
    <name type="scientific">candidate division TA06 bacterium DG_26</name>
    <dbReference type="NCBI Taxonomy" id="1703771"/>
    <lineage>
        <taxon>Bacteria</taxon>
        <taxon>Bacteria division TA06</taxon>
    </lineage>
</organism>
<evidence type="ECO:0000256" key="9">
    <source>
        <dbReference type="ARBA" id="ARBA00076414"/>
    </source>
</evidence>
<keyword evidence="6 10" id="KW-0143">Chaperone</keyword>
<dbReference type="GO" id="GO:0006457">
    <property type="term" value="P:protein folding"/>
    <property type="evidence" value="ECO:0007669"/>
    <property type="project" value="InterPro"/>
</dbReference>
<evidence type="ECO:0000256" key="7">
    <source>
        <dbReference type="ARBA" id="ARBA00053401"/>
    </source>
</evidence>
<dbReference type="InterPro" id="IPR000740">
    <property type="entry name" value="GrpE"/>
</dbReference>
<evidence type="ECO:0000256" key="2">
    <source>
        <dbReference type="ARBA" id="ARBA00009054"/>
    </source>
</evidence>
<proteinExistence type="inferred from homology"/>
<dbReference type="InterPro" id="IPR013805">
    <property type="entry name" value="GrpE_CC"/>
</dbReference>
<dbReference type="GO" id="GO:0051087">
    <property type="term" value="F:protein-folding chaperone binding"/>
    <property type="evidence" value="ECO:0007669"/>
    <property type="project" value="InterPro"/>
</dbReference>
<dbReference type="PANTHER" id="PTHR21237:SF23">
    <property type="entry name" value="GRPE PROTEIN HOMOLOG, MITOCHONDRIAL"/>
    <property type="match status" value="1"/>
</dbReference>
<comment type="subunit">
    <text evidence="3 10">Homodimer.</text>
</comment>
<feature type="region of interest" description="Disordered" evidence="13">
    <location>
        <begin position="1"/>
        <end position="25"/>
    </location>
</feature>
<evidence type="ECO:0000256" key="6">
    <source>
        <dbReference type="ARBA" id="ARBA00023186"/>
    </source>
</evidence>
<dbReference type="Proteomes" id="UP000051124">
    <property type="component" value="Unassembled WGS sequence"/>
</dbReference>
<dbReference type="PRINTS" id="PR00773">
    <property type="entry name" value="GRPEPROTEIN"/>
</dbReference>
<dbReference type="Gene3D" id="2.30.22.10">
    <property type="entry name" value="Head domain of nucleotide exchange factor GrpE"/>
    <property type="match status" value="1"/>
</dbReference>
<dbReference type="SUPFAM" id="SSF51064">
    <property type="entry name" value="Head domain of nucleotide exchange factor GrpE"/>
    <property type="match status" value="1"/>
</dbReference>
<reference evidence="14 15" key="1">
    <citation type="journal article" date="2015" name="Microbiome">
        <title>Genomic resolution of linkages in carbon, nitrogen, and sulfur cycling among widespread estuary sediment bacteria.</title>
        <authorList>
            <person name="Baker B.J."/>
            <person name="Lazar C.S."/>
            <person name="Teske A.P."/>
            <person name="Dick G.J."/>
        </authorList>
    </citation>
    <scope>NUCLEOTIDE SEQUENCE [LARGE SCALE GENOMIC DNA]</scope>
    <source>
        <strain evidence="14">DG_26</strain>
    </source>
</reference>
<dbReference type="EMBL" id="LIZT01000006">
    <property type="protein sequence ID" value="KPJ51115.1"/>
    <property type="molecule type" value="Genomic_DNA"/>
</dbReference>
<dbReference type="CDD" id="cd00446">
    <property type="entry name" value="GrpE"/>
    <property type="match status" value="1"/>
</dbReference>
<name>A0A0S7WLV2_UNCT6</name>
<dbReference type="AlphaFoldDB" id="A0A0S7WLV2"/>
<dbReference type="GO" id="GO:0000774">
    <property type="term" value="F:adenyl-nucleotide exchange factor activity"/>
    <property type="evidence" value="ECO:0007669"/>
    <property type="project" value="InterPro"/>
</dbReference>
<dbReference type="SUPFAM" id="SSF58014">
    <property type="entry name" value="Coiled-coil domain of nucleotide exchange factor GrpE"/>
    <property type="match status" value="1"/>
</dbReference>
<evidence type="ECO:0000256" key="1">
    <source>
        <dbReference type="ARBA" id="ARBA00004496"/>
    </source>
</evidence>
<comment type="function">
    <text evidence="7 10 11">Participates actively in the response to hyperosmotic and heat shock by preventing the aggregation of stress-denatured proteins, in association with DnaK and GrpE. It is the nucleotide exchange factor for DnaK and may function as a thermosensor. Unfolded proteins bind initially to DnaJ; upon interaction with the DnaJ-bound protein, DnaK hydrolyzes its bound ATP, resulting in the formation of a stable complex. GrpE releases ADP from DnaK; ATP binding to DnaK triggers the release of the substrate protein, thus completing the reaction cycle. Several rounds of ATP-dependent interactions between DnaJ, DnaK and GrpE are required for fully efficient folding.</text>
</comment>
<feature type="compositionally biased region" description="Basic and acidic residues" evidence="13">
    <location>
        <begin position="15"/>
        <end position="25"/>
    </location>
</feature>
<keyword evidence="4 10" id="KW-0963">Cytoplasm</keyword>
<evidence type="ECO:0000256" key="4">
    <source>
        <dbReference type="ARBA" id="ARBA00022490"/>
    </source>
</evidence>
<dbReference type="GO" id="GO:0042803">
    <property type="term" value="F:protein homodimerization activity"/>
    <property type="evidence" value="ECO:0007669"/>
    <property type="project" value="InterPro"/>
</dbReference>
<dbReference type="InterPro" id="IPR009012">
    <property type="entry name" value="GrpE_head"/>
</dbReference>
<dbReference type="PANTHER" id="PTHR21237">
    <property type="entry name" value="GRPE PROTEIN"/>
    <property type="match status" value="1"/>
</dbReference>
<evidence type="ECO:0000256" key="10">
    <source>
        <dbReference type="HAMAP-Rule" id="MF_01151"/>
    </source>
</evidence>
<evidence type="ECO:0000256" key="13">
    <source>
        <dbReference type="SAM" id="MobiDB-lite"/>
    </source>
</evidence>
<protein>
    <recommendedName>
        <fullName evidence="8 10">Protein GrpE</fullName>
    </recommendedName>
    <alternativeName>
        <fullName evidence="9 10">HSP-70 cofactor</fullName>
    </alternativeName>
</protein>
<dbReference type="Gene3D" id="3.90.20.20">
    <property type="match status" value="1"/>
</dbReference>
<dbReference type="FunFam" id="2.30.22.10:FF:000001">
    <property type="entry name" value="Protein GrpE"/>
    <property type="match status" value="1"/>
</dbReference>
<evidence type="ECO:0000313" key="14">
    <source>
        <dbReference type="EMBL" id="KPJ51115.1"/>
    </source>
</evidence>
<dbReference type="HAMAP" id="MF_01151">
    <property type="entry name" value="GrpE"/>
    <property type="match status" value="1"/>
</dbReference>
<dbReference type="PATRIC" id="fig|1703771.3.peg.1506"/>
<comment type="caution">
    <text evidence="14">The sequence shown here is derived from an EMBL/GenBank/DDBJ whole genome shotgun (WGS) entry which is preliminary data.</text>
</comment>
<gene>
    <name evidence="10" type="primary">grpE</name>
    <name evidence="14" type="ORF">AMJ40_00905</name>
</gene>
<keyword evidence="5 10" id="KW-0346">Stress response</keyword>
<evidence type="ECO:0000256" key="11">
    <source>
        <dbReference type="RuleBase" id="RU000639"/>
    </source>
</evidence>
<evidence type="ECO:0000313" key="15">
    <source>
        <dbReference type="Proteomes" id="UP000051124"/>
    </source>
</evidence>
<comment type="similarity">
    <text evidence="2 10 12">Belongs to the GrpE family.</text>
</comment>
<accession>A0A0S7WLV2</accession>